<dbReference type="PANTHER" id="PTHR11060:SF0">
    <property type="entry name" value="PROTEIN MEMO1"/>
    <property type="match status" value="1"/>
</dbReference>
<name>A0A8S1JA78_9CHLO</name>
<dbReference type="EMBL" id="CAJHUC010002056">
    <property type="protein sequence ID" value="CAD7703077.1"/>
    <property type="molecule type" value="Genomic_DNA"/>
</dbReference>
<dbReference type="OrthoDB" id="417112at2759"/>
<dbReference type="PANTHER" id="PTHR11060">
    <property type="entry name" value="PROTEIN MEMO1"/>
    <property type="match status" value="1"/>
</dbReference>
<gene>
    <name evidence="2" type="ORF">OSTQU699_LOCUS8434</name>
</gene>
<evidence type="ECO:0008006" key="4">
    <source>
        <dbReference type="Google" id="ProtNLM"/>
    </source>
</evidence>
<dbReference type="InterPro" id="IPR002737">
    <property type="entry name" value="MEMO1_fam"/>
</dbReference>
<dbReference type="NCBIfam" id="TIGR04336">
    <property type="entry name" value="AmmeMemoSam_B"/>
    <property type="match status" value="1"/>
</dbReference>
<dbReference type="Proteomes" id="UP000708148">
    <property type="component" value="Unassembled WGS sequence"/>
</dbReference>
<dbReference type="Gene3D" id="3.40.830.10">
    <property type="entry name" value="LigB-like"/>
    <property type="match status" value="1"/>
</dbReference>
<comment type="similarity">
    <text evidence="1">Belongs to the MEMO1 family.</text>
</comment>
<keyword evidence="3" id="KW-1185">Reference proteome</keyword>
<evidence type="ECO:0000313" key="3">
    <source>
        <dbReference type="Proteomes" id="UP000708148"/>
    </source>
</evidence>
<comment type="caution">
    <text evidence="2">The sequence shown here is derived from an EMBL/GenBank/DDBJ whole genome shotgun (WGS) entry which is preliminary data.</text>
</comment>
<accession>A0A8S1JA78</accession>
<evidence type="ECO:0000256" key="1">
    <source>
        <dbReference type="ARBA" id="ARBA00006315"/>
    </source>
</evidence>
<protein>
    <recommendedName>
        <fullName evidence="4">Protein MEMO1</fullName>
    </recommendedName>
</protein>
<reference evidence="2" key="1">
    <citation type="submission" date="2020-12" db="EMBL/GenBank/DDBJ databases">
        <authorList>
            <person name="Iha C."/>
        </authorList>
    </citation>
    <scope>NUCLEOTIDE SEQUENCE</scope>
</reference>
<sequence length="292" mass="33175">MGKYTRSPSHAGSWYEKDGDTLTKQIEQWMAEALVEPNIPVRAIIAPHAGYRYCGHVMAHAYKQIDPTQVSRVFLLGPSHHVYTQQCILSWADAYRTPLGDIPIDKEVTAHLQSTGMFDNMDQETDEAEHSLELHLPYIFHALRSRDFSLVPIMVGTLSAGSEEAYGKILGPYLDDPCNFFVISSDFCHWGSRFRYTPYDPAQGPIWKFIEYMDRKGMEAIETTDASVFRSYIQKTRNTICGRHPIGVFLNMLRHSRSKHKIEFKYYDQSSQCETKGDSSVSYAAAVATPLS</sequence>
<evidence type="ECO:0000313" key="2">
    <source>
        <dbReference type="EMBL" id="CAD7703077.1"/>
    </source>
</evidence>
<dbReference type="Pfam" id="PF01875">
    <property type="entry name" value="Memo"/>
    <property type="match status" value="1"/>
</dbReference>
<proteinExistence type="inferred from homology"/>
<dbReference type="CDD" id="cd07361">
    <property type="entry name" value="MEMO_like"/>
    <property type="match status" value="1"/>
</dbReference>
<organism evidence="2 3">
    <name type="scientific">Ostreobium quekettii</name>
    <dbReference type="NCBI Taxonomy" id="121088"/>
    <lineage>
        <taxon>Eukaryota</taxon>
        <taxon>Viridiplantae</taxon>
        <taxon>Chlorophyta</taxon>
        <taxon>core chlorophytes</taxon>
        <taxon>Ulvophyceae</taxon>
        <taxon>TCBD clade</taxon>
        <taxon>Bryopsidales</taxon>
        <taxon>Ostreobineae</taxon>
        <taxon>Ostreobiaceae</taxon>
        <taxon>Ostreobium</taxon>
    </lineage>
</organism>
<dbReference type="HAMAP" id="MF_00055">
    <property type="entry name" value="MEMO1"/>
    <property type="match status" value="1"/>
</dbReference>
<dbReference type="AlphaFoldDB" id="A0A8S1JA78"/>